<sequence>MYKKIFKAEYRCPRYFSAELKELLYEILDPDPNIRMSVSRIKRSAWYRKSIGVTTPKTDTGGETCTREATTSGLTRCTGSERNHVSLRLTNLNAFDIISLPTGFDLSGLFDEGYGRREVPFTSKQSATVVFAKLKELARRLKLNVTKKDNGVLKLATTKEGKRGVLELDAEIFEIAPSFLLVELKKTNCDTSEYQKLMKADIGPSLKDIVWAWHGDHQQSHLLRHADQQQSTLPPLSPFPP</sequence>
<dbReference type="Gene3D" id="3.30.310.80">
    <property type="entry name" value="Kinase associated domain 1, KA1"/>
    <property type="match status" value="1"/>
</dbReference>
<reference evidence="12" key="2">
    <citation type="journal article" date="2015" name="Data Brief">
        <title>Shoot transcriptome of the giant reed, Arundo donax.</title>
        <authorList>
            <person name="Barrero R.A."/>
            <person name="Guerrero F.D."/>
            <person name="Moolhuijzen P."/>
            <person name="Goolsby J.A."/>
            <person name="Tidwell J."/>
            <person name="Bellgard S.E."/>
            <person name="Bellgard M.I."/>
        </authorList>
    </citation>
    <scope>NUCLEOTIDE SEQUENCE</scope>
    <source>
        <tissue evidence="12">Shoot tissue taken approximately 20 cm above the soil surface</tissue>
    </source>
</reference>
<feature type="domain" description="NAF" evidence="11">
    <location>
        <begin position="87"/>
        <end position="111"/>
    </location>
</feature>
<dbReference type="CDD" id="cd12195">
    <property type="entry name" value="CIPK_C"/>
    <property type="match status" value="1"/>
</dbReference>
<dbReference type="InterPro" id="IPR011009">
    <property type="entry name" value="Kinase-like_dom_sf"/>
</dbReference>
<protein>
    <recommendedName>
        <fullName evidence="2">non-specific serine/threonine protein kinase</fullName>
        <ecNumber evidence="2">2.7.11.1</ecNumber>
    </recommendedName>
</protein>
<evidence type="ECO:0000256" key="4">
    <source>
        <dbReference type="ARBA" id="ARBA00022679"/>
    </source>
</evidence>
<dbReference type="PANTHER" id="PTHR43895:SF21">
    <property type="entry name" value="CBL-INTERACTING PROTEIN KINASE 28"/>
    <property type="match status" value="1"/>
</dbReference>
<comment type="similarity">
    <text evidence="1">Belongs to the protein kinase superfamily. CAMK Ser/Thr protein kinase family. SNF1 subfamily.</text>
</comment>
<keyword evidence="5" id="KW-0547">Nucleotide-binding</keyword>
<dbReference type="Pfam" id="PF03822">
    <property type="entry name" value="NAF"/>
    <property type="match status" value="1"/>
</dbReference>
<evidence type="ECO:0000256" key="9">
    <source>
        <dbReference type="ARBA" id="ARBA00047899"/>
    </source>
</evidence>
<evidence type="ECO:0000256" key="1">
    <source>
        <dbReference type="ARBA" id="ARBA00006234"/>
    </source>
</evidence>
<evidence type="ECO:0000256" key="10">
    <source>
        <dbReference type="ARBA" id="ARBA00048679"/>
    </source>
</evidence>
<dbReference type="PROSITE" id="PS50816">
    <property type="entry name" value="NAF"/>
    <property type="match status" value="1"/>
</dbReference>
<comment type="catalytic activity">
    <reaction evidence="9">
        <text>L-threonyl-[protein] + ATP = O-phospho-L-threonyl-[protein] + ADP + H(+)</text>
        <dbReference type="Rhea" id="RHEA:46608"/>
        <dbReference type="Rhea" id="RHEA-COMP:11060"/>
        <dbReference type="Rhea" id="RHEA-COMP:11605"/>
        <dbReference type="ChEBI" id="CHEBI:15378"/>
        <dbReference type="ChEBI" id="CHEBI:30013"/>
        <dbReference type="ChEBI" id="CHEBI:30616"/>
        <dbReference type="ChEBI" id="CHEBI:61977"/>
        <dbReference type="ChEBI" id="CHEBI:456216"/>
        <dbReference type="EC" id="2.7.11.1"/>
    </reaction>
</comment>
<dbReference type="EC" id="2.7.11.1" evidence="2"/>
<dbReference type="InterPro" id="IPR018451">
    <property type="entry name" value="NAF/FISL_domain"/>
</dbReference>
<reference evidence="12" key="1">
    <citation type="submission" date="2014-09" db="EMBL/GenBank/DDBJ databases">
        <authorList>
            <person name="Magalhaes I.L.F."/>
            <person name="Oliveira U."/>
            <person name="Santos F.R."/>
            <person name="Vidigal T.H.D.A."/>
            <person name="Brescovit A.D."/>
            <person name="Santos A.J."/>
        </authorList>
    </citation>
    <scope>NUCLEOTIDE SEQUENCE</scope>
    <source>
        <tissue evidence="12">Shoot tissue taken approximately 20 cm above the soil surface</tissue>
    </source>
</reference>
<comment type="catalytic activity">
    <reaction evidence="10">
        <text>L-seryl-[protein] + ATP = O-phospho-L-seryl-[protein] + ADP + H(+)</text>
        <dbReference type="Rhea" id="RHEA:17989"/>
        <dbReference type="Rhea" id="RHEA-COMP:9863"/>
        <dbReference type="Rhea" id="RHEA-COMP:11604"/>
        <dbReference type="ChEBI" id="CHEBI:15378"/>
        <dbReference type="ChEBI" id="CHEBI:29999"/>
        <dbReference type="ChEBI" id="CHEBI:30616"/>
        <dbReference type="ChEBI" id="CHEBI:83421"/>
        <dbReference type="ChEBI" id="CHEBI:456216"/>
        <dbReference type="EC" id="2.7.11.1"/>
    </reaction>
</comment>
<evidence type="ECO:0000256" key="5">
    <source>
        <dbReference type="ARBA" id="ARBA00022741"/>
    </source>
</evidence>
<dbReference type="AlphaFoldDB" id="A0A0A9DKZ4"/>
<keyword evidence="4" id="KW-0808">Transferase</keyword>
<dbReference type="GO" id="GO:0007165">
    <property type="term" value="P:signal transduction"/>
    <property type="evidence" value="ECO:0007669"/>
    <property type="project" value="InterPro"/>
</dbReference>
<proteinExistence type="inferred from homology"/>
<evidence type="ECO:0000256" key="6">
    <source>
        <dbReference type="ARBA" id="ARBA00022777"/>
    </source>
</evidence>
<dbReference type="Gene3D" id="1.10.510.10">
    <property type="entry name" value="Transferase(Phosphotransferase) domain 1"/>
    <property type="match status" value="1"/>
</dbReference>
<organism evidence="12">
    <name type="scientific">Arundo donax</name>
    <name type="common">Giant reed</name>
    <name type="synonym">Donax arundinaceus</name>
    <dbReference type="NCBI Taxonomy" id="35708"/>
    <lineage>
        <taxon>Eukaryota</taxon>
        <taxon>Viridiplantae</taxon>
        <taxon>Streptophyta</taxon>
        <taxon>Embryophyta</taxon>
        <taxon>Tracheophyta</taxon>
        <taxon>Spermatophyta</taxon>
        <taxon>Magnoliopsida</taxon>
        <taxon>Liliopsida</taxon>
        <taxon>Poales</taxon>
        <taxon>Poaceae</taxon>
        <taxon>PACMAD clade</taxon>
        <taxon>Arundinoideae</taxon>
        <taxon>Arundineae</taxon>
        <taxon>Arundo</taxon>
    </lineage>
</organism>
<dbReference type="InterPro" id="IPR004041">
    <property type="entry name" value="NAF_dom"/>
</dbReference>
<evidence type="ECO:0000259" key="11">
    <source>
        <dbReference type="PROSITE" id="PS50816"/>
    </source>
</evidence>
<dbReference type="GO" id="GO:0005524">
    <property type="term" value="F:ATP binding"/>
    <property type="evidence" value="ECO:0007669"/>
    <property type="project" value="UniProtKB-KW"/>
</dbReference>
<dbReference type="SUPFAM" id="SSF56112">
    <property type="entry name" value="Protein kinase-like (PK-like)"/>
    <property type="match status" value="1"/>
</dbReference>
<dbReference type="FunFam" id="3.30.310.80:FF:000005">
    <property type="entry name" value="Non-specific serine/threonine protein kinase"/>
    <property type="match status" value="1"/>
</dbReference>
<keyword evidence="6" id="KW-0418">Kinase</keyword>
<name>A0A0A9DKZ4_ARUDO</name>
<keyword evidence="7" id="KW-0067">ATP-binding</keyword>
<dbReference type="EMBL" id="GBRH01208646">
    <property type="protein sequence ID" value="JAD89249.1"/>
    <property type="molecule type" value="Transcribed_RNA"/>
</dbReference>
<evidence type="ECO:0000256" key="7">
    <source>
        <dbReference type="ARBA" id="ARBA00022840"/>
    </source>
</evidence>
<evidence type="ECO:0000256" key="2">
    <source>
        <dbReference type="ARBA" id="ARBA00012513"/>
    </source>
</evidence>
<dbReference type="GO" id="GO:0004674">
    <property type="term" value="F:protein serine/threonine kinase activity"/>
    <property type="evidence" value="ECO:0007669"/>
    <property type="project" value="UniProtKB-KW"/>
</dbReference>
<keyword evidence="3" id="KW-0723">Serine/threonine-protein kinase</keyword>
<accession>A0A0A9DKZ4</accession>
<dbReference type="PANTHER" id="PTHR43895">
    <property type="entry name" value="CALCIUM/CALMODULIN-DEPENDENT PROTEIN KINASE KINASE-RELATED"/>
    <property type="match status" value="1"/>
</dbReference>
<evidence type="ECO:0000256" key="3">
    <source>
        <dbReference type="ARBA" id="ARBA00022527"/>
    </source>
</evidence>
<evidence type="ECO:0000256" key="8">
    <source>
        <dbReference type="ARBA" id="ARBA00023211"/>
    </source>
</evidence>
<evidence type="ECO:0000313" key="12">
    <source>
        <dbReference type="EMBL" id="JAD89249.1"/>
    </source>
</evidence>
<keyword evidence="8" id="KW-0464">Manganese</keyword>